<dbReference type="PANTHER" id="PTHR44196">
    <property type="entry name" value="DEHYDROGENASE/REDUCTASE SDR FAMILY MEMBER 7B"/>
    <property type="match status" value="1"/>
</dbReference>
<evidence type="ECO:0000256" key="1">
    <source>
        <dbReference type="ARBA" id="ARBA00006484"/>
    </source>
</evidence>
<evidence type="ECO:0000313" key="4">
    <source>
        <dbReference type="EMBL" id="SHJ38740.1"/>
    </source>
</evidence>
<name>A0A1M6IWB2_9BACT</name>
<protein>
    <submittedName>
        <fullName evidence="4">NADP-dependent 3-hydroxy acid dehydrogenase YdfG</fullName>
    </submittedName>
</protein>
<keyword evidence="5" id="KW-1185">Reference proteome</keyword>
<dbReference type="Pfam" id="PF00106">
    <property type="entry name" value="adh_short"/>
    <property type="match status" value="1"/>
</dbReference>
<dbReference type="PROSITE" id="PS00061">
    <property type="entry name" value="ADH_SHORT"/>
    <property type="match status" value="1"/>
</dbReference>
<keyword evidence="2" id="KW-0560">Oxidoreductase</keyword>
<dbReference type="InterPro" id="IPR020904">
    <property type="entry name" value="Sc_DH/Rdtase_CS"/>
</dbReference>
<dbReference type="Proteomes" id="UP000183994">
    <property type="component" value="Unassembled WGS sequence"/>
</dbReference>
<organism evidence="4 5">
    <name type="scientific">Desulfatibacillum alkenivorans DSM 16219</name>
    <dbReference type="NCBI Taxonomy" id="1121393"/>
    <lineage>
        <taxon>Bacteria</taxon>
        <taxon>Pseudomonadati</taxon>
        <taxon>Thermodesulfobacteriota</taxon>
        <taxon>Desulfobacteria</taxon>
        <taxon>Desulfobacterales</taxon>
        <taxon>Desulfatibacillaceae</taxon>
        <taxon>Desulfatibacillum</taxon>
    </lineage>
</organism>
<evidence type="ECO:0000256" key="2">
    <source>
        <dbReference type="ARBA" id="ARBA00023002"/>
    </source>
</evidence>
<dbReference type="SUPFAM" id="SSF51735">
    <property type="entry name" value="NAD(P)-binding Rossmann-fold domains"/>
    <property type="match status" value="1"/>
</dbReference>
<dbReference type="EMBL" id="FQZU01000007">
    <property type="protein sequence ID" value="SHJ38740.1"/>
    <property type="molecule type" value="Genomic_DNA"/>
</dbReference>
<evidence type="ECO:0000256" key="3">
    <source>
        <dbReference type="RuleBase" id="RU000363"/>
    </source>
</evidence>
<dbReference type="PANTHER" id="PTHR44196:SF1">
    <property type="entry name" value="DEHYDROGENASE_REDUCTASE SDR FAMILY MEMBER 7B"/>
    <property type="match status" value="1"/>
</dbReference>
<dbReference type="STRING" id="1121393.SAMN02745216_01547"/>
<evidence type="ECO:0000313" key="5">
    <source>
        <dbReference type="Proteomes" id="UP000183994"/>
    </source>
</evidence>
<dbReference type="Gene3D" id="3.40.50.720">
    <property type="entry name" value="NAD(P)-binding Rossmann-like Domain"/>
    <property type="match status" value="1"/>
</dbReference>
<dbReference type="GO" id="GO:0016020">
    <property type="term" value="C:membrane"/>
    <property type="evidence" value="ECO:0007669"/>
    <property type="project" value="TreeGrafter"/>
</dbReference>
<accession>A0A1M6IWB2</accession>
<dbReference type="InterPro" id="IPR036291">
    <property type="entry name" value="NAD(P)-bd_dom_sf"/>
</dbReference>
<proteinExistence type="inferred from homology"/>
<comment type="similarity">
    <text evidence="1 3">Belongs to the short-chain dehydrogenases/reductases (SDR) family.</text>
</comment>
<dbReference type="AlphaFoldDB" id="A0A1M6IWB2"/>
<dbReference type="PRINTS" id="PR00080">
    <property type="entry name" value="SDRFAMILY"/>
</dbReference>
<dbReference type="FunFam" id="3.40.50.720:FF:000084">
    <property type="entry name" value="Short-chain dehydrogenase reductase"/>
    <property type="match status" value="1"/>
</dbReference>
<dbReference type="InterPro" id="IPR002347">
    <property type="entry name" value="SDR_fam"/>
</dbReference>
<dbReference type="RefSeq" id="WP_073474660.1">
    <property type="nucleotide sequence ID" value="NZ_FQZU01000007.1"/>
</dbReference>
<dbReference type="OrthoDB" id="658698at2"/>
<dbReference type="GO" id="GO:0016491">
    <property type="term" value="F:oxidoreductase activity"/>
    <property type="evidence" value="ECO:0007669"/>
    <property type="project" value="UniProtKB-KW"/>
</dbReference>
<dbReference type="NCBIfam" id="NF004196">
    <property type="entry name" value="PRK05650.1"/>
    <property type="match status" value="1"/>
</dbReference>
<gene>
    <name evidence="4" type="ORF">SAMN02745216_01547</name>
</gene>
<sequence>MRKFPGKRVIITGAGSGFGRALALEFAKENWKIGVADINEERADETVDLVAQKGGQGLKILCDVTDAAQLENAAVLLEKEWGGVDVVVNNAGVAGAGFMEKIPMDQWDWIIGLNLKSVIHGCRAFIPLMEKQGKGHIINMASNAGIACLPEMASYNVTKAAVIALSETLRSELSTKNIGVTVICPTFFKTNLMDQFNSTDDRQRDMAEKFFSTSRTTAEKVAKAAMKALKKNKLYVVTPWDGKLVWTLKRLCPEIWYKLVSMGYHRFDKSVGESS</sequence>
<dbReference type="PRINTS" id="PR00081">
    <property type="entry name" value="GDHRDH"/>
</dbReference>
<reference evidence="5" key="1">
    <citation type="submission" date="2016-11" db="EMBL/GenBank/DDBJ databases">
        <authorList>
            <person name="Varghese N."/>
            <person name="Submissions S."/>
        </authorList>
    </citation>
    <scope>NUCLEOTIDE SEQUENCE [LARGE SCALE GENOMIC DNA]</scope>
    <source>
        <strain evidence="5">DSM 16219</strain>
    </source>
</reference>
<dbReference type="CDD" id="cd05233">
    <property type="entry name" value="SDR_c"/>
    <property type="match status" value="1"/>
</dbReference>